<dbReference type="Proteomes" id="UP001597318">
    <property type="component" value="Unassembled WGS sequence"/>
</dbReference>
<accession>A0ABW5C233</accession>
<protein>
    <submittedName>
        <fullName evidence="1">YjfB family protein</fullName>
    </submittedName>
</protein>
<gene>
    <name evidence="1" type="ORF">ACFSKK_19555</name>
</gene>
<dbReference type="EMBL" id="JBHUIK010000005">
    <property type="protein sequence ID" value="MFD2215885.1"/>
    <property type="molecule type" value="Genomic_DNA"/>
</dbReference>
<reference evidence="2" key="1">
    <citation type="journal article" date="2019" name="Int. J. Syst. Evol. Microbiol.">
        <title>The Global Catalogue of Microorganisms (GCM) 10K type strain sequencing project: providing services to taxonomists for standard genome sequencing and annotation.</title>
        <authorList>
            <consortium name="The Broad Institute Genomics Platform"/>
            <consortium name="The Broad Institute Genome Sequencing Center for Infectious Disease"/>
            <person name="Wu L."/>
            <person name="Ma J."/>
        </authorList>
    </citation>
    <scope>NUCLEOTIDE SEQUENCE [LARGE SCALE GENOMIC DNA]</scope>
    <source>
        <strain evidence="2">CGMCC 1.15474</strain>
    </source>
</reference>
<comment type="caution">
    <text evidence="1">The sequence shown here is derived from an EMBL/GenBank/DDBJ whole genome shotgun (WGS) entry which is preliminary data.</text>
</comment>
<dbReference type="InterPro" id="IPR025906">
    <property type="entry name" value="YjfB_motility"/>
</dbReference>
<keyword evidence="2" id="KW-1185">Reference proteome</keyword>
<evidence type="ECO:0000313" key="1">
    <source>
        <dbReference type="EMBL" id="MFD2215885.1"/>
    </source>
</evidence>
<dbReference type="Pfam" id="PF14070">
    <property type="entry name" value="YjfB_motility"/>
    <property type="match status" value="1"/>
</dbReference>
<evidence type="ECO:0000313" key="2">
    <source>
        <dbReference type="Proteomes" id="UP001597318"/>
    </source>
</evidence>
<organism evidence="1 2">
    <name type="scientific">Metabacillus endolithicus</name>
    <dbReference type="NCBI Taxonomy" id="1535204"/>
    <lineage>
        <taxon>Bacteria</taxon>
        <taxon>Bacillati</taxon>
        <taxon>Bacillota</taxon>
        <taxon>Bacilli</taxon>
        <taxon>Bacillales</taxon>
        <taxon>Bacillaceae</taxon>
        <taxon>Metabacillus</taxon>
    </lineage>
</organism>
<dbReference type="RefSeq" id="WP_121663297.1">
    <property type="nucleotide sequence ID" value="NZ_CP095550.1"/>
</dbReference>
<name>A0ABW5C233_9BACI</name>
<proteinExistence type="predicted"/>
<sequence>MDIAALSIGLSQASLGQNVSIALAKKVMETSQQSNEQLLKVMQAPHPTHGNVIDVKG</sequence>